<feature type="region of interest" description="Disordered" evidence="1">
    <location>
        <begin position="87"/>
        <end position="106"/>
    </location>
</feature>
<gene>
    <name evidence="2" type="ORF">BJ508DRAFT_321515</name>
</gene>
<keyword evidence="3" id="KW-1185">Reference proteome</keyword>
<sequence length="306" mass="34010">MARTKVICKDTPLDFIGNPVPPFIFRATRQIDCYRRKGDDGIWTFLCPLVGCDAIALEHTTMWKHLMSQAHGHADKAGDKFKPIEREQRPKPKHQAAGPAANLRKATVVKRAETVKAPLAPVSPRRAIHRQDSEAEEEGIESSPRTPSPPSPSQRTSSSPPSPARQAASPQRSSPSPPPRKPALNPPKTASSRRPQEVQATPAPTPRTDSEAPHAISQERGQSQSEEERPQEDQSEEEQPQATKRVRDDDEDPIETLKRATKRKMTEKILEAYEEGGDVDEALKDIEKISKFHLACLKMLKGVDEE</sequence>
<accession>A0A3N4IRV4</accession>
<dbReference type="EMBL" id="ML119648">
    <property type="protein sequence ID" value="RPA86950.1"/>
    <property type="molecule type" value="Genomic_DNA"/>
</dbReference>
<dbReference type="Proteomes" id="UP000275078">
    <property type="component" value="Unassembled WGS sequence"/>
</dbReference>
<reference evidence="2 3" key="1">
    <citation type="journal article" date="2018" name="Nat. Ecol. Evol.">
        <title>Pezizomycetes genomes reveal the molecular basis of ectomycorrhizal truffle lifestyle.</title>
        <authorList>
            <person name="Murat C."/>
            <person name="Payen T."/>
            <person name="Noel B."/>
            <person name="Kuo A."/>
            <person name="Morin E."/>
            <person name="Chen J."/>
            <person name="Kohler A."/>
            <person name="Krizsan K."/>
            <person name="Balestrini R."/>
            <person name="Da Silva C."/>
            <person name="Montanini B."/>
            <person name="Hainaut M."/>
            <person name="Levati E."/>
            <person name="Barry K.W."/>
            <person name="Belfiori B."/>
            <person name="Cichocki N."/>
            <person name="Clum A."/>
            <person name="Dockter R.B."/>
            <person name="Fauchery L."/>
            <person name="Guy J."/>
            <person name="Iotti M."/>
            <person name="Le Tacon F."/>
            <person name="Lindquist E.A."/>
            <person name="Lipzen A."/>
            <person name="Malagnac F."/>
            <person name="Mello A."/>
            <person name="Molinier V."/>
            <person name="Miyauchi S."/>
            <person name="Poulain J."/>
            <person name="Riccioni C."/>
            <person name="Rubini A."/>
            <person name="Sitrit Y."/>
            <person name="Splivallo R."/>
            <person name="Traeger S."/>
            <person name="Wang M."/>
            <person name="Zifcakova L."/>
            <person name="Wipf D."/>
            <person name="Zambonelli A."/>
            <person name="Paolocci F."/>
            <person name="Nowrousian M."/>
            <person name="Ottonello S."/>
            <person name="Baldrian P."/>
            <person name="Spatafora J.W."/>
            <person name="Henrissat B."/>
            <person name="Nagy L.G."/>
            <person name="Aury J.M."/>
            <person name="Wincker P."/>
            <person name="Grigoriev I.V."/>
            <person name="Bonfante P."/>
            <person name="Martin F.M."/>
        </authorList>
    </citation>
    <scope>NUCLEOTIDE SEQUENCE [LARGE SCALE GENOMIC DNA]</scope>
    <source>
        <strain evidence="2 3">RN42</strain>
    </source>
</reference>
<feature type="region of interest" description="Disordered" evidence="1">
    <location>
        <begin position="114"/>
        <end position="264"/>
    </location>
</feature>
<protein>
    <submittedName>
        <fullName evidence="2">Uncharacterized protein</fullName>
    </submittedName>
</protein>
<dbReference type="AlphaFoldDB" id="A0A3N4IRV4"/>
<evidence type="ECO:0000313" key="3">
    <source>
        <dbReference type="Proteomes" id="UP000275078"/>
    </source>
</evidence>
<organism evidence="2 3">
    <name type="scientific">Ascobolus immersus RN42</name>
    <dbReference type="NCBI Taxonomy" id="1160509"/>
    <lineage>
        <taxon>Eukaryota</taxon>
        <taxon>Fungi</taxon>
        <taxon>Dikarya</taxon>
        <taxon>Ascomycota</taxon>
        <taxon>Pezizomycotina</taxon>
        <taxon>Pezizomycetes</taxon>
        <taxon>Pezizales</taxon>
        <taxon>Ascobolaceae</taxon>
        <taxon>Ascobolus</taxon>
    </lineage>
</organism>
<proteinExistence type="predicted"/>
<name>A0A3N4IRV4_ASCIM</name>
<evidence type="ECO:0000256" key="1">
    <source>
        <dbReference type="SAM" id="MobiDB-lite"/>
    </source>
</evidence>
<feature type="compositionally biased region" description="Low complexity" evidence="1">
    <location>
        <begin position="153"/>
        <end position="174"/>
    </location>
</feature>
<feature type="compositionally biased region" description="Pro residues" evidence="1">
    <location>
        <begin position="175"/>
        <end position="185"/>
    </location>
</feature>
<evidence type="ECO:0000313" key="2">
    <source>
        <dbReference type="EMBL" id="RPA86950.1"/>
    </source>
</evidence>